<dbReference type="PANTHER" id="PTHR32502">
    <property type="entry name" value="N-ACETYLGALACTOSAMINE PERMEASE II COMPONENT-RELATED"/>
    <property type="match status" value="1"/>
</dbReference>
<keyword evidence="2" id="KW-0456">Lyase</keyword>
<proteinExistence type="predicted"/>
<dbReference type="InterPro" id="IPR012062">
    <property type="entry name" value="GatZ/KbaZ-like"/>
</dbReference>
<dbReference type="SUPFAM" id="SSF51569">
    <property type="entry name" value="Aldolase"/>
    <property type="match status" value="1"/>
</dbReference>
<reference evidence="2" key="1">
    <citation type="submission" date="2023-05" db="EMBL/GenBank/DDBJ databases">
        <title>Whole genome sequence of Commensalibacter sp.</title>
        <authorList>
            <person name="Charoenyingcharoen P."/>
            <person name="Yukphan P."/>
        </authorList>
    </citation>
    <scope>NUCLEOTIDE SEQUENCE</scope>
    <source>
        <strain evidence="2">TBRC 16381</strain>
    </source>
</reference>
<dbReference type="InterPro" id="IPR050303">
    <property type="entry name" value="GatZ_KbaZ_carbometab"/>
</dbReference>
<evidence type="ECO:0000256" key="1">
    <source>
        <dbReference type="ARBA" id="ARBA00005007"/>
    </source>
</evidence>
<evidence type="ECO:0000313" key="2">
    <source>
        <dbReference type="EMBL" id="MDI2090325.1"/>
    </source>
</evidence>
<dbReference type="EC" id="4.1.2.40" evidence="2"/>
<dbReference type="InterPro" id="IPR013785">
    <property type="entry name" value="Aldolase_TIM"/>
</dbReference>
<name>A0ABT6Q020_9PROT</name>
<dbReference type="Gene3D" id="3.20.20.70">
    <property type="entry name" value="Aldolase class I"/>
    <property type="match status" value="1"/>
</dbReference>
<dbReference type="Proteomes" id="UP001431634">
    <property type="component" value="Unassembled WGS sequence"/>
</dbReference>
<accession>A0ABT6Q020</accession>
<dbReference type="Gene3D" id="1.10.400.20">
    <property type="entry name" value="putative tagatose 6-phosphate kinase domain like"/>
    <property type="match status" value="1"/>
</dbReference>
<dbReference type="PANTHER" id="PTHR32502:SF2">
    <property type="entry name" value="D-TAGATOSE-1,6-BISPHOSPHATE ALDOLASE SUBUNIT KBAZ"/>
    <property type="match status" value="1"/>
</dbReference>
<dbReference type="GO" id="GO:0009025">
    <property type="term" value="F:tagatose-bisphosphate aldolase activity"/>
    <property type="evidence" value="ECO:0007669"/>
    <property type="project" value="UniProtKB-EC"/>
</dbReference>
<keyword evidence="3" id="KW-1185">Reference proteome</keyword>
<protein>
    <submittedName>
        <fullName evidence="2">D-tagatose-bisphosphate aldolase, class II, non-catalytic subunit</fullName>
        <ecNumber evidence="2">4.1.2.40</ecNumber>
    </submittedName>
</protein>
<dbReference type="Pfam" id="PF08013">
    <property type="entry name" value="GatZ_KbaZ-like"/>
    <property type="match status" value="1"/>
</dbReference>
<dbReference type="RefSeq" id="WP_281447472.1">
    <property type="nucleotide sequence ID" value="NZ_JASBAO010000001.1"/>
</dbReference>
<dbReference type="NCBIfam" id="TIGR02810">
    <property type="entry name" value="agaZ_gatZ"/>
    <property type="match status" value="1"/>
</dbReference>
<comment type="caution">
    <text evidence="2">The sequence shown here is derived from an EMBL/GenBank/DDBJ whole genome shotgun (WGS) entry which is preliminary data.</text>
</comment>
<dbReference type="EMBL" id="JASBAO010000001">
    <property type="protein sequence ID" value="MDI2090325.1"/>
    <property type="molecule type" value="Genomic_DNA"/>
</dbReference>
<gene>
    <name evidence="2" type="ORF">QJV27_02820</name>
</gene>
<evidence type="ECO:0000313" key="3">
    <source>
        <dbReference type="Proteomes" id="UP001431634"/>
    </source>
</evidence>
<dbReference type="PIRSF" id="PIRSF009264">
    <property type="entry name" value="TagBP_ald_AgaZ"/>
    <property type="match status" value="1"/>
</dbReference>
<organism evidence="2 3">
    <name type="scientific">Commensalibacter oyaizuii</name>
    <dbReference type="NCBI Taxonomy" id="3043873"/>
    <lineage>
        <taxon>Bacteria</taxon>
        <taxon>Pseudomonadati</taxon>
        <taxon>Pseudomonadota</taxon>
        <taxon>Alphaproteobacteria</taxon>
        <taxon>Acetobacterales</taxon>
        <taxon>Acetobacteraceae</taxon>
    </lineage>
</organism>
<sequence>MKVTLEGLKDYRVKGQSRGITSVCSAHPLVLRAALRLGRDTNSSVLIEATCNQVNHRGGYTGMQPIDFAQLVFSLAKEEGCPKDIIILGGDHLGPNPWKILPADEAMGEAEKMIAAYVKAGFRKLHIDTSMGCKGEPIALDDELVSQRAVRLIKKAEEIAKDSDQSLPLYIIGTEVPPPGGADHDITSLEPTRPEAVKRTYSVHQDALHKAGLEDVISRLLGIVVQPGVEFGNWNIVQYDSAKAQRLSTFLNDNPNLVFEAHSTDYQGTCSLSQLVQDGYAILKVGPELTFAVRECLFALDLIASELFENYPNRNLSNNLEQLMLEKPDYWNSHYHGNDHERYLLRHYSFSDRIRYYWTDPVARNCVEKLLTILNGVIVPLPLIMQYLPGAEHFAQNNFDPEEVIIWYVQKVLGSYNQACHLN</sequence>
<comment type="pathway">
    <text evidence="1">Carbohydrate metabolism.</text>
</comment>